<dbReference type="Proteomes" id="UP001632038">
    <property type="component" value="Unassembled WGS sequence"/>
</dbReference>
<evidence type="ECO:0000256" key="1">
    <source>
        <dbReference type="SAM" id="MobiDB-lite"/>
    </source>
</evidence>
<sequence>MEGDDLLLAEMDAKAAPKRDGWMTTLHPEKNEPGGGVPMHTTITFSKTPKDGRGDTTAWTDTPSERAQKAKMRFKSDEERLPVNHVVAETFPYLLNIFKRLVQTVNPSIEVADLIK</sequence>
<dbReference type="PANTHER" id="PTHR47422">
    <property type="entry name" value="DNAJ HEAT SHOCK N-TERMINAL DOMAIN-CONTAINING PROTEIN"/>
    <property type="match status" value="1"/>
</dbReference>
<comment type="caution">
    <text evidence="2">The sequence shown here is derived from an EMBL/GenBank/DDBJ whole genome shotgun (WGS) entry which is preliminary data.</text>
</comment>
<organism evidence="2 3">
    <name type="scientific">Castilleja foliolosa</name>
    <dbReference type="NCBI Taxonomy" id="1961234"/>
    <lineage>
        <taxon>Eukaryota</taxon>
        <taxon>Viridiplantae</taxon>
        <taxon>Streptophyta</taxon>
        <taxon>Embryophyta</taxon>
        <taxon>Tracheophyta</taxon>
        <taxon>Spermatophyta</taxon>
        <taxon>Magnoliopsida</taxon>
        <taxon>eudicotyledons</taxon>
        <taxon>Gunneridae</taxon>
        <taxon>Pentapetalae</taxon>
        <taxon>asterids</taxon>
        <taxon>lamiids</taxon>
        <taxon>Lamiales</taxon>
        <taxon>Orobanchaceae</taxon>
        <taxon>Pedicularideae</taxon>
        <taxon>Castillejinae</taxon>
        <taxon>Castilleja</taxon>
    </lineage>
</organism>
<dbReference type="PANTHER" id="PTHR47422:SF1">
    <property type="entry name" value="DNAJ HEAT SHOCK N-TERMINAL DOMAIN-CONTAINING PROTEIN"/>
    <property type="match status" value="1"/>
</dbReference>
<name>A0ABD3DWX4_9LAMI</name>
<feature type="region of interest" description="Disordered" evidence="1">
    <location>
        <begin position="19"/>
        <end position="67"/>
    </location>
</feature>
<gene>
    <name evidence="2" type="ORF">CASFOL_011589</name>
</gene>
<reference evidence="3" key="1">
    <citation type="journal article" date="2024" name="IScience">
        <title>Strigolactones Initiate the Formation of Haustorium-like Structures in Castilleja.</title>
        <authorList>
            <person name="Buerger M."/>
            <person name="Peterson D."/>
            <person name="Chory J."/>
        </authorList>
    </citation>
    <scope>NUCLEOTIDE SEQUENCE [LARGE SCALE GENOMIC DNA]</scope>
</reference>
<evidence type="ECO:0000313" key="3">
    <source>
        <dbReference type="Proteomes" id="UP001632038"/>
    </source>
</evidence>
<dbReference type="EMBL" id="JAVIJP010000013">
    <property type="protein sequence ID" value="KAL3646409.1"/>
    <property type="molecule type" value="Genomic_DNA"/>
</dbReference>
<dbReference type="AlphaFoldDB" id="A0ABD3DWX4"/>
<keyword evidence="3" id="KW-1185">Reference proteome</keyword>
<accession>A0ABD3DWX4</accession>
<protein>
    <submittedName>
        <fullName evidence="2">Uncharacterized protein</fullName>
    </submittedName>
</protein>
<proteinExistence type="predicted"/>
<feature type="compositionally biased region" description="Basic and acidic residues" evidence="1">
    <location>
        <begin position="19"/>
        <end position="32"/>
    </location>
</feature>
<evidence type="ECO:0000313" key="2">
    <source>
        <dbReference type="EMBL" id="KAL3646409.1"/>
    </source>
</evidence>